<comment type="caution">
    <text evidence="1">The sequence shown here is derived from an EMBL/GenBank/DDBJ whole genome shotgun (WGS) entry which is preliminary data.</text>
</comment>
<keyword evidence="1" id="KW-0695">RNA-directed DNA polymerase</keyword>
<evidence type="ECO:0000313" key="1">
    <source>
        <dbReference type="EMBL" id="GFY10742.1"/>
    </source>
</evidence>
<dbReference type="AlphaFoldDB" id="A0A8X6SB60"/>
<dbReference type="EMBL" id="BMAU01021301">
    <property type="protein sequence ID" value="GFY10742.1"/>
    <property type="molecule type" value="Genomic_DNA"/>
</dbReference>
<proteinExistence type="predicted"/>
<gene>
    <name evidence="1" type="primary">X975_15193</name>
    <name evidence="1" type="ORF">TNCV_1122651</name>
</gene>
<keyword evidence="2" id="KW-1185">Reference proteome</keyword>
<dbReference type="Proteomes" id="UP000887159">
    <property type="component" value="Unassembled WGS sequence"/>
</dbReference>
<organism evidence="1 2">
    <name type="scientific">Trichonephila clavipes</name>
    <name type="common">Golden silk orbweaver</name>
    <name type="synonym">Nephila clavipes</name>
    <dbReference type="NCBI Taxonomy" id="2585209"/>
    <lineage>
        <taxon>Eukaryota</taxon>
        <taxon>Metazoa</taxon>
        <taxon>Ecdysozoa</taxon>
        <taxon>Arthropoda</taxon>
        <taxon>Chelicerata</taxon>
        <taxon>Arachnida</taxon>
        <taxon>Araneae</taxon>
        <taxon>Araneomorphae</taxon>
        <taxon>Entelegynae</taxon>
        <taxon>Araneoidea</taxon>
        <taxon>Nephilidae</taxon>
        <taxon>Trichonephila</taxon>
    </lineage>
</organism>
<dbReference type="GO" id="GO:0003964">
    <property type="term" value="F:RNA-directed DNA polymerase activity"/>
    <property type="evidence" value="ECO:0007669"/>
    <property type="project" value="UniProtKB-KW"/>
</dbReference>
<name>A0A8X6SB60_TRICX</name>
<keyword evidence="1" id="KW-0548">Nucleotidyltransferase</keyword>
<keyword evidence="1" id="KW-0808">Transferase</keyword>
<evidence type="ECO:0000313" key="2">
    <source>
        <dbReference type="Proteomes" id="UP000887159"/>
    </source>
</evidence>
<sequence>MTFGDGPRNFEPWSVTWTTPELPPLLTTTPHQREDVSALDRFNVCIAALHEMDITSKKRPKIIILNEYTAMTVRDKAMEFLKAEEYRDKFCQICSLLEASQEKTILVPEENISFEKRKSKLPKLEIRKFSEEPKDVPAFWSQFEKIHLDTTIAEDKFQYLLQCVVLDSKAARLVSSFSPTKDNYSKETTQLK</sequence>
<protein>
    <submittedName>
        <fullName evidence="1">Putative RNA-directed DNA polymerase from transposon X-element</fullName>
    </submittedName>
</protein>
<accession>A0A8X6SB60</accession>
<reference evidence="1" key="1">
    <citation type="submission" date="2020-08" db="EMBL/GenBank/DDBJ databases">
        <title>Multicomponent nature underlies the extraordinary mechanical properties of spider dragline silk.</title>
        <authorList>
            <person name="Kono N."/>
            <person name="Nakamura H."/>
            <person name="Mori M."/>
            <person name="Yoshida Y."/>
            <person name="Ohtoshi R."/>
            <person name="Malay A.D."/>
            <person name="Moran D.A.P."/>
            <person name="Tomita M."/>
            <person name="Numata K."/>
            <person name="Arakawa K."/>
        </authorList>
    </citation>
    <scope>NUCLEOTIDE SEQUENCE</scope>
</reference>